<dbReference type="EMBL" id="JANJYJ010000007">
    <property type="protein sequence ID" value="KAK3197915.1"/>
    <property type="molecule type" value="Genomic_DNA"/>
</dbReference>
<comment type="caution">
    <text evidence="2">The sequence shown here is derived from an EMBL/GenBank/DDBJ whole genome shotgun (WGS) entry which is preliminary data.</text>
</comment>
<dbReference type="AlphaFoldDB" id="A0AAD9ZZZ0"/>
<dbReference type="InterPro" id="IPR000477">
    <property type="entry name" value="RT_dom"/>
</dbReference>
<protein>
    <recommendedName>
        <fullName evidence="1">Reverse transcriptase domain-containing protein</fullName>
    </recommendedName>
</protein>
<keyword evidence="3" id="KW-1185">Reference proteome</keyword>
<dbReference type="InterPro" id="IPR052343">
    <property type="entry name" value="Retrotransposon-Effector_Assoc"/>
</dbReference>
<sequence length="587" mass="66443">MGFKFEPFWLTEEECEWVIESAWGESVHPNAVSDLCMKLYGYARKIEVWSKERFGSLGKSINTKRTEIKSLILRAKEAGISKEIARAEGDLENLLTKDEMYWRHRSRADCLADGDRNSQYFHRKASARKKRNWIEMLEDEDGKKASDEGGISEIAHRKFVAEDVHLAVFNIWPTKAPGLDGFHALFFQKFWKIVGVDVSRFCLKVLNGESSIRPFNKTNVVLIPKIKSPMNIRDFRPISLCSVVYKIVRKTMANCLKGILSDIISHTQSAFMPKRLIFDNVLVAFELLHSIGNRKKGKRGFWIDLVLDCIFTSTIEVFINGKISGEIIPSRGLRQGCPLSPYLFLLCAETLSCLLKNSERDGELLGFLCSRGSPLISHLFFTDDSVLFCKATVATCAEISRVLKVYERGSGQIVNLQKSNITFSPNVCREIITNIQAVFGVGDANTHDKYLGLPTLVGRNKKKTFNEIKDRIWRRIRGWESDLFSFGGKEVLIKAIPRFQADKSEGIRWKVGDGTSIRAFVDPWIPRPSSFKPITASIDKLTTVADFLSNDGCGWNLGKLELQFLEIDRNDIPSIPLGLGRPVDKLL</sequence>
<organism evidence="2 3">
    <name type="scientific">Dipteronia sinensis</name>
    <dbReference type="NCBI Taxonomy" id="43782"/>
    <lineage>
        <taxon>Eukaryota</taxon>
        <taxon>Viridiplantae</taxon>
        <taxon>Streptophyta</taxon>
        <taxon>Embryophyta</taxon>
        <taxon>Tracheophyta</taxon>
        <taxon>Spermatophyta</taxon>
        <taxon>Magnoliopsida</taxon>
        <taxon>eudicotyledons</taxon>
        <taxon>Gunneridae</taxon>
        <taxon>Pentapetalae</taxon>
        <taxon>rosids</taxon>
        <taxon>malvids</taxon>
        <taxon>Sapindales</taxon>
        <taxon>Sapindaceae</taxon>
        <taxon>Hippocastanoideae</taxon>
        <taxon>Acereae</taxon>
        <taxon>Dipteronia</taxon>
    </lineage>
</organism>
<proteinExistence type="predicted"/>
<accession>A0AAD9ZZZ0</accession>
<dbReference type="Proteomes" id="UP001281410">
    <property type="component" value="Unassembled WGS sequence"/>
</dbReference>
<dbReference type="PANTHER" id="PTHR46890">
    <property type="entry name" value="NON-LTR RETROLELEMENT REVERSE TRANSCRIPTASE-LIKE PROTEIN-RELATED"/>
    <property type="match status" value="1"/>
</dbReference>
<dbReference type="CDD" id="cd01650">
    <property type="entry name" value="RT_nLTR_like"/>
    <property type="match status" value="1"/>
</dbReference>
<gene>
    <name evidence="2" type="ORF">Dsin_021330</name>
</gene>
<dbReference type="InterPro" id="IPR043502">
    <property type="entry name" value="DNA/RNA_pol_sf"/>
</dbReference>
<evidence type="ECO:0000313" key="3">
    <source>
        <dbReference type="Proteomes" id="UP001281410"/>
    </source>
</evidence>
<feature type="domain" description="Reverse transcriptase" evidence="1">
    <location>
        <begin position="232"/>
        <end position="452"/>
    </location>
</feature>
<dbReference type="SUPFAM" id="SSF56672">
    <property type="entry name" value="DNA/RNA polymerases"/>
    <property type="match status" value="1"/>
</dbReference>
<evidence type="ECO:0000313" key="2">
    <source>
        <dbReference type="EMBL" id="KAK3197915.1"/>
    </source>
</evidence>
<evidence type="ECO:0000259" key="1">
    <source>
        <dbReference type="Pfam" id="PF00078"/>
    </source>
</evidence>
<name>A0AAD9ZZZ0_9ROSI</name>
<dbReference type="Pfam" id="PF00078">
    <property type="entry name" value="RVT_1"/>
    <property type="match status" value="1"/>
</dbReference>
<dbReference type="PANTHER" id="PTHR46890:SF48">
    <property type="entry name" value="RNA-DIRECTED DNA POLYMERASE"/>
    <property type="match status" value="1"/>
</dbReference>
<reference evidence="2" key="1">
    <citation type="journal article" date="2023" name="Plant J.">
        <title>Genome sequences and population genomics provide insights into the demographic history, inbreeding, and mutation load of two 'living fossil' tree species of Dipteronia.</title>
        <authorList>
            <person name="Feng Y."/>
            <person name="Comes H.P."/>
            <person name="Chen J."/>
            <person name="Zhu S."/>
            <person name="Lu R."/>
            <person name="Zhang X."/>
            <person name="Li P."/>
            <person name="Qiu J."/>
            <person name="Olsen K.M."/>
            <person name="Qiu Y."/>
        </authorList>
    </citation>
    <scope>NUCLEOTIDE SEQUENCE</scope>
    <source>
        <strain evidence="2">NBL</strain>
    </source>
</reference>